<dbReference type="Gene3D" id="2.60.260.20">
    <property type="entry name" value="Urease metallochaperone UreE, N-terminal domain"/>
    <property type="match status" value="2"/>
</dbReference>
<dbReference type="SMART" id="SM00271">
    <property type="entry name" value="DnaJ"/>
    <property type="match status" value="1"/>
</dbReference>
<evidence type="ECO:0000256" key="4">
    <source>
        <dbReference type="ARBA" id="ARBA00022833"/>
    </source>
</evidence>
<dbReference type="Pfam" id="PF00226">
    <property type="entry name" value="DnaJ"/>
    <property type="match status" value="1"/>
</dbReference>
<dbReference type="InterPro" id="IPR012724">
    <property type="entry name" value="DnaJ"/>
</dbReference>
<comment type="caution">
    <text evidence="11">The sequence shown here is derived from an EMBL/GenBank/DDBJ whole genome shotgun (WGS) entry which is preliminary data.</text>
</comment>
<evidence type="ECO:0000256" key="8">
    <source>
        <dbReference type="SAM" id="MobiDB-lite"/>
    </source>
</evidence>
<dbReference type="GeneID" id="66070431"/>
<feature type="domain" description="CR-type" evidence="10">
    <location>
        <begin position="218"/>
        <end position="299"/>
    </location>
</feature>
<feature type="zinc finger region" description="CR-type" evidence="7">
    <location>
        <begin position="218"/>
        <end position="299"/>
    </location>
</feature>
<dbReference type="GO" id="GO:0009408">
    <property type="term" value="P:response to heat"/>
    <property type="evidence" value="ECO:0007669"/>
    <property type="project" value="InterPro"/>
</dbReference>
<feature type="compositionally biased region" description="Low complexity" evidence="8">
    <location>
        <begin position="444"/>
        <end position="456"/>
    </location>
</feature>
<feature type="region of interest" description="Disordered" evidence="8">
    <location>
        <begin position="436"/>
        <end position="491"/>
    </location>
</feature>
<evidence type="ECO:0000256" key="6">
    <source>
        <dbReference type="ARBA" id="ARBA00072890"/>
    </source>
</evidence>
<dbReference type="CDD" id="cd10719">
    <property type="entry name" value="DnaJ_zf"/>
    <property type="match status" value="1"/>
</dbReference>
<evidence type="ECO:0000259" key="10">
    <source>
        <dbReference type="PROSITE" id="PS51188"/>
    </source>
</evidence>
<gene>
    <name evidence="11" type="ORF">E1B28_001355</name>
</gene>
<dbReference type="CDD" id="cd10747">
    <property type="entry name" value="DnaJ_C"/>
    <property type="match status" value="1"/>
</dbReference>
<evidence type="ECO:0000256" key="3">
    <source>
        <dbReference type="ARBA" id="ARBA00022771"/>
    </source>
</evidence>
<dbReference type="InterPro" id="IPR036410">
    <property type="entry name" value="HSP_DnaJ_Cys-rich_dom_sf"/>
</dbReference>
<dbReference type="FunFam" id="2.10.230.10:FF:000001">
    <property type="entry name" value="DnaJ subfamily A member 2"/>
    <property type="match status" value="1"/>
</dbReference>
<evidence type="ECO:0000259" key="9">
    <source>
        <dbReference type="PROSITE" id="PS50076"/>
    </source>
</evidence>
<evidence type="ECO:0000313" key="12">
    <source>
        <dbReference type="Proteomes" id="UP001049176"/>
    </source>
</evidence>
<dbReference type="CDD" id="cd06257">
    <property type="entry name" value="DnaJ"/>
    <property type="match status" value="1"/>
</dbReference>
<organism evidence="11 12">
    <name type="scientific">Marasmius oreades</name>
    <name type="common">fairy-ring Marasmius</name>
    <dbReference type="NCBI Taxonomy" id="181124"/>
    <lineage>
        <taxon>Eukaryota</taxon>
        <taxon>Fungi</taxon>
        <taxon>Dikarya</taxon>
        <taxon>Basidiomycota</taxon>
        <taxon>Agaricomycotina</taxon>
        <taxon>Agaricomycetes</taxon>
        <taxon>Agaricomycetidae</taxon>
        <taxon>Agaricales</taxon>
        <taxon>Marasmiineae</taxon>
        <taxon>Marasmiaceae</taxon>
        <taxon>Marasmius</taxon>
    </lineage>
</organism>
<evidence type="ECO:0000256" key="1">
    <source>
        <dbReference type="ARBA" id="ARBA00022723"/>
    </source>
</evidence>
<keyword evidence="3 7" id="KW-0863">Zinc-finger</keyword>
<dbReference type="InterPro" id="IPR018253">
    <property type="entry name" value="DnaJ_domain_CS"/>
</dbReference>
<dbReference type="GO" id="GO:0005524">
    <property type="term" value="F:ATP binding"/>
    <property type="evidence" value="ECO:0007669"/>
    <property type="project" value="InterPro"/>
</dbReference>
<dbReference type="PROSITE" id="PS51188">
    <property type="entry name" value="ZF_CR"/>
    <property type="match status" value="1"/>
</dbReference>
<dbReference type="Gene3D" id="2.10.230.10">
    <property type="entry name" value="Heat shock protein DnaJ, cysteine-rich domain"/>
    <property type="match status" value="1"/>
</dbReference>
<protein>
    <recommendedName>
        <fullName evidence="6">DnaJ homolog 1, mitochondrial</fullName>
    </recommendedName>
</protein>
<dbReference type="AlphaFoldDB" id="A0A9P8AFJ8"/>
<dbReference type="PANTHER" id="PTHR43096">
    <property type="entry name" value="DNAJ HOMOLOG 1, MITOCHONDRIAL-RELATED"/>
    <property type="match status" value="1"/>
</dbReference>
<accession>A0A9P8AFJ8</accession>
<dbReference type="PRINTS" id="PR00625">
    <property type="entry name" value="JDOMAIN"/>
</dbReference>
<dbReference type="Pfam" id="PF01556">
    <property type="entry name" value="DnaJ_C"/>
    <property type="match status" value="1"/>
</dbReference>
<reference evidence="11" key="1">
    <citation type="journal article" date="2021" name="Genome Biol. Evol.">
        <title>The assembled and annotated genome of the fairy-ring fungus Marasmius oreades.</title>
        <authorList>
            <person name="Hiltunen M."/>
            <person name="Ament-Velasquez S.L."/>
            <person name="Johannesson H."/>
        </authorList>
    </citation>
    <scope>NUCLEOTIDE SEQUENCE</scope>
    <source>
        <strain evidence="11">03SP1</strain>
    </source>
</reference>
<dbReference type="OrthoDB" id="10256793at2759"/>
<evidence type="ECO:0000256" key="2">
    <source>
        <dbReference type="ARBA" id="ARBA00022737"/>
    </source>
</evidence>
<keyword evidence="4 7" id="KW-0862">Zinc</keyword>
<dbReference type="RefSeq" id="XP_043015980.1">
    <property type="nucleotide sequence ID" value="XM_043147275.1"/>
</dbReference>
<dbReference type="PROSITE" id="PS00636">
    <property type="entry name" value="DNAJ_1"/>
    <property type="match status" value="1"/>
</dbReference>
<dbReference type="InterPro" id="IPR036869">
    <property type="entry name" value="J_dom_sf"/>
</dbReference>
<dbReference type="InterPro" id="IPR001623">
    <property type="entry name" value="DnaJ_domain"/>
</dbReference>
<dbReference type="SUPFAM" id="SSF46565">
    <property type="entry name" value="Chaperone J-domain"/>
    <property type="match status" value="1"/>
</dbReference>
<dbReference type="Proteomes" id="UP001049176">
    <property type="component" value="Chromosome 1"/>
</dbReference>
<sequence>MYPRLSSSGAASLLAFYTCSAPKSTLSSRSFSIYRHTGSHSLGKRSPASCPKRIPNKRHIHATPAREAPKDPYNTLGVKKDASAAEIKKTYFGLARKYHPDTNPDKNAREKFQEIQEAYDILKDDQKRAAYDQYGSASQQPGFDPNMFSGGFPGANGAFNFRDLFNGGRQAGRGPNDFIFNDLFSAFGGGAGRARSGPSRGSDIEASVSVNFLEACKGTQRTVNVTVVSDCSSCSGSGLKPGAKRTTCTGCGGSGTRTFVIDSGFQMASTCTSCEGTGSTVPRSGQCSTCGGVGKVKIRKTTAVDIPAGVEDGMTIRVPNSGDAPISGKGPAGDLLVRVNVGTSKQFQRQGNNLYHEARIPMHAALLGGKVRVPTLDGDVDVRVPNGTQQGEEMVMKGRGVQSVYTPGKRGDLFVTFKVMLPRTLTKRQRQLLQEYADDVEGRTSSTTSSANGTGSEESRRSQGPQETLNEHDNGTTFFTHPPPSSGGWMSRTWHKFRELTGF</sequence>
<dbReference type="GO" id="GO:0005737">
    <property type="term" value="C:cytoplasm"/>
    <property type="evidence" value="ECO:0007669"/>
    <property type="project" value="TreeGrafter"/>
</dbReference>
<name>A0A9P8AFJ8_9AGAR</name>
<keyword evidence="1 7" id="KW-0479">Metal-binding</keyword>
<dbReference type="PANTHER" id="PTHR43096:SF52">
    <property type="entry name" value="DNAJ HOMOLOG 1, MITOCHONDRIAL-RELATED"/>
    <property type="match status" value="1"/>
</dbReference>
<dbReference type="InterPro" id="IPR002939">
    <property type="entry name" value="DnaJ_C"/>
</dbReference>
<dbReference type="HAMAP" id="MF_01152">
    <property type="entry name" value="DnaJ"/>
    <property type="match status" value="1"/>
</dbReference>
<keyword evidence="2" id="KW-0677">Repeat</keyword>
<dbReference type="FunFam" id="2.60.260.20:FF:000005">
    <property type="entry name" value="Chaperone protein dnaJ 1, mitochondrial"/>
    <property type="match status" value="1"/>
</dbReference>
<dbReference type="GO" id="GO:0051082">
    <property type="term" value="F:unfolded protein binding"/>
    <property type="evidence" value="ECO:0007669"/>
    <property type="project" value="InterPro"/>
</dbReference>
<evidence type="ECO:0000313" key="11">
    <source>
        <dbReference type="EMBL" id="KAG7099510.1"/>
    </source>
</evidence>
<dbReference type="GO" id="GO:0031072">
    <property type="term" value="F:heat shock protein binding"/>
    <property type="evidence" value="ECO:0007669"/>
    <property type="project" value="InterPro"/>
</dbReference>
<dbReference type="GO" id="GO:0042026">
    <property type="term" value="P:protein refolding"/>
    <property type="evidence" value="ECO:0007669"/>
    <property type="project" value="TreeGrafter"/>
</dbReference>
<keyword evidence="12" id="KW-1185">Reference proteome</keyword>
<evidence type="ECO:0000256" key="5">
    <source>
        <dbReference type="ARBA" id="ARBA00023186"/>
    </source>
</evidence>
<dbReference type="InterPro" id="IPR008971">
    <property type="entry name" value="HSP40/DnaJ_pept-bd"/>
</dbReference>
<evidence type="ECO:0000256" key="7">
    <source>
        <dbReference type="PROSITE-ProRule" id="PRU00546"/>
    </source>
</evidence>
<dbReference type="Gene3D" id="1.10.287.110">
    <property type="entry name" value="DnaJ domain"/>
    <property type="match status" value="1"/>
</dbReference>
<dbReference type="SUPFAM" id="SSF57938">
    <property type="entry name" value="DnaJ/Hsp40 cysteine-rich domain"/>
    <property type="match status" value="1"/>
</dbReference>
<dbReference type="Pfam" id="PF00684">
    <property type="entry name" value="DnaJ_CXXCXGXG"/>
    <property type="match status" value="1"/>
</dbReference>
<dbReference type="InterPro" id="IPR001305">
    <property type="entry name" value="HSP_DnaJ_Cys-rich_dom"/>
</dbReference>
<keyword evidence="5" id="KW-0143">Chaperone</keyword>
<dbReference type="SUPFAM" id="SSF49493">
    <property type="entry name" value="HSP40/DnaJ peptide-binding domain"/>
    <property type="match status" value="2"/>
</dbReference>
<dbReference type="PROSITE" id="PS50076">
    <property type="entry name" value="DNAJ_2"/>
    <property type="match status" value="1"/>
</dbReference>
<dbReference type="EMBL" id="CM032181">
    <property type="protein sequence ID" value="KAG7099510.1"/>
    <property type="molecule type" value="Genomic_DNA"/>
</dbReference>
<feature type="domain" description="J" evidence="9">
    <location>
        <begin position="71"/>
        <end position="135"/>
    </location>
</feature>
<proteinExistence type="inferred from homology"/>
<dbReference type="GO" id="GO:0008270">
    <property type="term" value="F:zinc ion binding"/>
    <property type="evidence" value="ECO:0007669"/>
    <property type="project" value="UniProtKB-KW"/>
</dbReference>